<protein>
    <recommendedName>
        <fullName evidence="2">Protein Thf1</fullName>
    </recommendedName>
</protein>
<evidence type="ECO:0000256" key="3">
    <source>
        <dbReference type="SAM" id="MobiDB-lite"/>
    </source>
</evidence>
<proteinExistence type="inferred from homology"/>
<comment type="function">
    <text evidence="2">May be involved in photosynthetic membrane biogenesis.</text>
</comment>
<dbReference type="PANTHER" id="PTHR34793">
    <property type="entry name" value="PROTEIN THYLAKOID FORMATION 1, CHLOROPLASTIC"/>
    <property type="match status" value="1"/>
</dbReference>
<organism evidence="4 5">
    <name type="scientific">Stenomitos frigidus AS-A4</name>
    <dbReference type="NCBI Taxonomy" id="2933935"/>
    <lineage>
        <taxon>Bacteria</taxon>
        <taxon>Bacillati</taxon>
        <taxon>Cyanobacteriota</taxon>
        <taxon>Cyanophyceae</taxon>
        <taxon>Leptolyngbyales</taxon>
        <taxon>Leptolyngbyaceae</taxon>
        <taxon>Stenomitos</taxon>
    </lineage>
</organism>
<dbReference type="Pfam" id="PF11264">
    <property type="entry name" value="ThylakoidFormat"/>
    <property type="match status" value="1"/>
</dbReference>
<evidence type="ECO:0000256" key="2">
    <source>
        <dbReference type="HAMAP-Rule" id="MF_01843"/>
    </source>
</evidence>
<feature type="region of interest" description="Disordered" evidence="3">
    <location>
        <begin position="217"/>
        <end position="246"/>
    </location>
</feature>
<dbReference type="RefSeq" id="WP_190447627.1">
    <property type="nucleotide sequence ID" value="NZ_JAMPLM010000005.1"/>
</dbReference>
<dbReference type="HAMAP" id="MF_01843">
    <property type="entry name" value="Thf1"/>
    <property type="match status" value="1"/>
</dbReference>
<evidence type="ECO:0000313" key="4">
    <source>
        <dbReference type="EMBL" id="MEP1058411.1"/>
    </source>
</evidence>
<dbReference type="NCBIfam" id="TIGR03060">
    <property type="entry name" value="PS_II_psb29"/>
    <property type="match status" value="1"/>
</dbReference>
<evidence type="ECO:0000256" key="1">
    <source>
        <dbReference type="ARBA" id="ARBA00023054"/>
    </source>
</evidence>
<reference evidence="4 5" key="1">
    <citation type="submission" date="2022-04" db="EMBL/GenBank/DDBJ databases">
        <title>Positive selection, recombination, and allopatry shape intraspecific diversity of widespread and dominant cyanobacteria.</title>
        <authorList>
            <person name="Wei J."/>
            <person name="Shu W."/>
            <person name="Hu C."/>
        </authorList>
    </citation>
    <scope>NUCLEOTIDE SEQUENCE [LARGE SCALE GENOMIC DNA]</scope>
    <source>
        <strain evidence="4 5">AS-A4</strain>
    </source>
</reference>
<keyword evidence="1 2" id="KW-0175">Coiled coil</keyword>
<dbReference type="EMBL" id="JAMPLM010000005">
    <property type="protein sequence ID" value="MEP1058411.1"/>
    <property type="molecule type" value="Genomic_DNA"/>
</dbReference>
<comment type="caution">
    <text evidence="4">The sequence shown here is derived from an EMBL/GenBank/DDBJ whole genome shotgun (WGS) entry which is preliminary data.</text>
</comment>
<dbReference type="InterPro" id="IPR017499">
    <property type="entry name" value="Thf1"/>
</dbReference>
<accession>A0ABV0KH89</accession>
<keyword evidence="5" id="KW-1185">Reference proteome</keyword>
<evidence type="ECO:0000313" key="5">
    <source>
        <dbReference type="Proteomes" id="UP001476950"/>
    </source>
</evidence>
<sequence length="246" mass="28149">MNNVRTVSDTKRAFYNTHTRPINSIYRRVVEELMVEMHLLTVNVDFHYDPFYALGIFTAFHRFMQAYRPEQDIASIFDSLCKALEDDPQRYRHDAARLEALASRSSAEEILAWLEQKHQIAEFDDLQEQVRAIAHNPTFKYSRLFAIGLFTLLEIADAALVKDETQRVAALKRVCAALNVSEDKLQKDLELYRSNLEKMAQAQIVLEDVLKADRKKREEREQAKLAAKTASPADSTEAKGEATPGS</sequence>
<dbReference type="Proteomes" id="UP001476950">
    <property type="component" value="Unassembled WGS sequence"/>
</dbReference>
<gene>
    <name evidence="4" type="primary">psb29</name>
    <name evidence="2" type="synonym">thf1</name>
    <name evidence="4" type="ORF">NDI38_08160</name>
</gene>
<comment type="similarity">
    <text evidence="2">Belongs to the THF1 family.</text>
</comment>
<name>A0ABV0KH89_9CYAN</name>
<dbReference type="PANTHER" id="PTHR34793:SF1">
    <property type="entry name" value="PROTEIN THYLAKOID FORMATION 1, CHLOROPLASTIC"/>
    <property type="match status" value="1"/>
</dbReference>